<evidence type="ECO:0000313" key="1">
    <source>
        <dbReference type="EMBL" id="KRY88121.1"/>
    </source>
</evidence>
<dbReference type="AlphaFoldDB" id="A0A0V1FPX1"/>
<gene>
    <name evidence="1" type="ORF">T4D_11163</name>
</gene>
<protein>
    <submittedName>
        <fullName evidence="1">Uncharacterized protein</fullName>
    </submittedName>
</protein>
<comment type="caution">
    <text evidence="1">The sequence shown here is derived from an EMBL/GenBank/DDBJ whole genome shotgun (WGS) entry which is preliminary data.</text>
</comment>
<organism evidence="1 2">
    <name type="scientific">Trichinella pseudospiralis</name>
    <name type="common">Parasitic roundworm</name>
    <dbReference type="NCBI Taxonomy" id="6337"/>
    <lineage>
        <taxon>Eukaryota</taxon>
        <taxon>Metazoa</taxon>
        <taxon>Ecdysozoa</taxon>
        <taxon>Nematoda</taxon>
        <taxon>Enoplea</taxon>
        <taxon>Dorylaimia</taxon>
        <taxon>Trichinellida</taxon>
        <taxon>Trichinellidae</taxon>
        <taxon>Trichinella</taxon>
    </lineage>
</organism>
<dbReference type="EMBL" id="JYDT01000046">
    <property type="protein sequence ID" value="KRY88121.1"/>
    <property type="molecule type" value="Genomic_DNA"/>
</dbReference>
<proteinExistence type="predicted"/>
<reference evidence="1 2" key="1">
    <citation type="submission" date="2015-01" db="EMBL/GenBank/DDBJ databases">
        <title>Evolution of Trichinella species and genotypes.</title>
        <authorList>
            <person name="Korhonen P.K."/>
            <person name="Edoardo P."/>
            <person name="Giuseppe L.R."/>
            <person name="Gasser R.B."/>
        </authorList>
    </citation>
    <scope>NUCLEOTIDE SEQUENCE [LARGE SCALE GENOMIC DNA]</scope>
    <source>
        <strain evidence="1">ISS470</strain>
    </source>
</reference>
<accession>A0A0V1FPX1</accession>
<sequence length="207" mass="23507">MCKIRQQNVSGMNFEFNFMKSIYNYSSIENGQSSCRLHCLHRILVIFRCQGPDAGTGNIIRLTTRVTPQLNRLRSWSCFSYAQADVTGISAGRSLHRRGSFIRKPALSNCRTFSGIPNAANLTWLFLIRHQAKPPQIHYEDILRLISVKLPYKPQNDPEATRIGLPQIRTAQAISPFLRWSCPQPIAARILPRCRAITLVTSSIPRN</sequence>
<evidence type="ECO:0000313" key="2">
    <source>
        <dbReference type="Proteomes" id="UP000054995"/>
    </source>
</evidence>
<dbReference type="OrthoDB" id="10591112at2759"/>
<name>A0A0V1FPX1_TRIPS</name>
<keyword evidence="2" id="KW-1185">Reference proteome</keyword>
<dbReference type="Proteomes" id="UP000054995">
    <property type="component" value="Unassembled WGS sequence"/>
</dbReference>